<keyword evidence="9 16" id="KW-0249">Electron transport</keyword>
<comment type="subcellular location">
    <subcellularLocation>
        <location evidence="1 16">Mitochondrion membrane</location>
        <topology evidence="1 16">Multi-pass membrane protein</topology>
    </subcellularLocation>
</comment>
<evidence type="ECO:0000313" key="19">
    <source>
        <dbReference type="EMBL" id="WEG23721.1"/>
    </source>
</evidence>
<name>A0AA95EKN9_9ANNE</name>
<evidence type="ECO:0000259" key="18">
    <source>
        <dbReference type="Pfam" id="PF01059"/>
    </source>
</evidence>
<feature type="transmembrane region" description="Helical" evidence="16">
    <location>
        <begin position="113"/>
        <end position="132"/>
    </location>
</feature>
<organism evidence="19">
    <name type="scientific">Polydora cf. ciliata DS-2023</name>
    <dbReference type="NCBI Taxonomy" id="3033393"/>
    <lineage>
        <taxon>Eukaryota</taxon>
        <taxon>Metazoa</taxon>
        <taxon>Spiralia</taxon>
        <taxon>Lophotrochozoa</taxon>
        <taxon>Annelida</taxon>
        <taxon>Polychaeta</taxon>
        <taxon>Sedentaria</taxon>
        <taxon>Canalipalpata</taxon>
        <taxon>Spionida</taxon>
        <taxon>Spionidae</taxon>
        <taxon>Polydora</taxon>
    </lineage>
</organism>
<dbReference type="GO" id="GO:0042773">
    <property type="term" value="P:ATP synthesis coupled electron transport"/>
    <property type="evidence" value="ECO:0007669"/>
    <property type="project" value="InterPro"/>
</dbReference>
<evidence type="ECO:0000256" key="16">
    <source>
        <dbReference type="RuleBase" id="RU003297"/>
    </source>
</evidence>
<evidence type="ECO:0000256" key="11">
    <source>
        <dbReference type="ARBA" id="ARBA00023027"/>
    </source>
</evidence>
<evidence type="ECO:0000256" key="7">
    <source>
        <dbReference type="ARBA" id="ARBA00022692"/>
    </source>
</evidence>
<comment type="similarity">
    <text evidence="2 16">Belongs to the complex I subunit 4 family.</text>
</comment>
<evidence type="ECO:0000256" key="14">
    <source>
        <dbReference type="ARBA" id="ARBA00023136"/>
    </source>
</evidence>
<evidence type="ECO:0000256" key="13">
    <source>
        <dbReference type="ARBA" id="ARBA00023128"/>
    </source>
</evidence>
<comment type="function">
    <text evidence="16">Core subunit of the mitochondrial membrane respiratory chain NADH dehydrogenase (Complex I) which catalyzes electron transfer from NADH through the respiratory chain, using ubiquinone as an electron acceptor. Essential for the catalytic activity and assembly of complex I.</text>
</comment>
<feature type="transmembrane region" description="Helical" evidence="16">
    <location>
        <begin position="277"/>
        <end position="296"/>
    </location>
</feature>
<geneLocation type="mitochondrion" evidence="19"/>
<keyword evidence="13 16" id="KW-0496">Mitochondrion</keyword>
<dbReference type="GO" id="GO:0048039">
    <property type="term" value="F:ubiquinone binding"/>
    <property type="evidence" value="ECO:0007669"/>
    <property type="project" value="TreeGrafter"/>
</dbReference>
<evidence type="ECO:0000256" key="8">
    <source>
        <dbReference type="ARBA" id="ARBA00022967"/>
    </source>
</evidence>
<keyword evidence="10 16" id="KW-1133">Transmembrane helix</keyword>
<dbReference type="PANTHER" id="PTHR43507">
    <property type="entry name" value="NADH-UBIQUINONE OXIDOREDUCTASE CHAIN 4"/>
    <property type="match status" value="1"/>
</dbReference>
<keyword evidence="6 16" id="KW-0679">Respiratory chain</keyword>
<evidence type="ECO:0000256" key="1">
    <source>
        <dbReference type="ARBA" id="ARBA00004225"/>
    </source>
</evidence>
<evidence type="ECO:0000256" key="9">
    <source>
        <dbReference type="ARBA" id="ARBA00022982"/>
    </source>
</evidence>
<proteinExistence type="inferred from homology"/>
<feature type="transmembrane region" description="Helical" evidence="16">
    <location>
        <begin position="144"/>
        <end position="164"/>
    </location>
</feature>
<dbReference type="PANTHER" id="PTHR43507:SF20">
    <property type="entry name" value="NADH-UBIQUINONE OXIDOREDUCTASE CHAIN 4"/>
    <property type="match status" value="1"/>
</dbReference>
<dbReference type="EC" id="7.1.1.2" evidence="3 16"/>
<feature type="domain" description="NADH:ubiquinone oxidoreductase chain 4 N-terminal" evidence="18">
    <location>
        <begin position="1"/>
        <end position="102"/>
    </location>
</feature>
<evidence type="ECO:0000256" key="2">
    <source>
        <dbReference type="ARBA" id="ARBA00009025"/>
    </source>
</evidence>
<sequence>MFLLALPLIMLLIFFSYYPKPVWNSSTLSFLWMSFMSLMILPSSGEIFISSHIYMDLLSSVMITLTFFITALMFVASQKIIFSEHEPKMFSVTTYVLSFILIEAYSTPNLFNFYILFEASLIPTLILILSWGLQPERLQAGTYLMMYMIVASLPLLFSIMLMYTKNYHLDLYLPYWTSPVSQSFFAIWWFFTILPFLVKTPIYSVHLWLPKAHVEAPVAGSMILAGVLLKLGSYGLFRVSFNFPYITTMWSSPILVLSIWGACIASMLCLRQTDIKALIAYSSISHMGLVTAGIMSQTQWGWAGALLLVVAHGLASSGLFALANTIYETAHSRNLMFLKGMMNLFPVMSIWWFILSASNLGAPPSINMLSEVMLITATISFSSLTMPLMTLMILLTTAYCLLLFSTTQYGPVSNYINPWNLHSQRHFSISALHSLPIFIMFLKSEILTLWL</sequence>
<dbReference type="PRINTS" id="PR01437">
    <property type="entry name" value="NUOXDRDTASE4"/>
</dbReference>
<dbReference type="Pfam" id="PF00361">
    <property type="entry name" value="Proton_antipo_M"/>
    <property type="match status" value="1"/>
</dbReference>
<feature type="transmembrane region" description="Helical" evidence="16">
    <location>
        <begin position="184"/>
        <end position="209"/>
    </location>
</feature>
<dbReference type="GO" id="GO:0008137">
    <property type="term" value="F:NADH dehydrogenase (ubiquinone) activity"/>
    <property type="evidence" value="ECO:0007669"/>
    <property type="project" value="UniProtKB-UniRule"/>
</dbReference>
<evidence type="ECO:0000256" key="15">
    <source>
        <dbReference type="ARBA" id="ARBA00049551"/>
    </source>
</evidence>
<feature type="transmembrane region" description="Helical" evidence="16">
    <location>
        <begin position="57"/>
        <end position="77"/>
    </location>
</feature>
<dbReference type="GO" id="GO:0015990">
    <property type="term" value="P:electron transport coupled proton transport"/>
    <property type="evidence" value="ECO:0007669"/>
    <property type="project" value="TreeGrafter"/>
</dbReference>
<accession>A0AA95EKN9</accession>
<evidence type="ECO:0000256" key="3">
    <source>
        <dbReference type="ARBA" id="ARBA00012944"/>
    </source>
</evidence>
<feature type="transmembrane region" description="Helical" evidence="16">
    <location>
        <begin position="216"/>
        <end position="237"/>
    </location>
</feature>
<keyword evidence="5 16" id="KW-0813">Transport</keyword>
<evidence type="ECO:0000256" key="5">
    <source>
        <dbReference type="ARBA" id="ARBA00022448"/>
    </source>
</evidence>
<feature type="transmembrane region" description="Helical" evidence="16">
    <location>
        <begin position="302"/>
        <end position="323"/>
    </location>
</feature>
<dbReference type="GO" id="GO:0031966">
    <property type="term" value="C:mitochondrial membrane"/>
    <property type="evidence" value="ECO:0007669"/>
    <property type="project" value="UniProtKB-SubCell"/>
</dbReference>
<dbReference type="AlphaFoldDB" id="A0AA95EKN9"/>
<evidence type="ECO:0000256" key="6">
    <source>
        <dbReference type="ARBA" id="ARBA00022660"/>
    </source>
</evidence>
<feature type="transmembrane region" description="Helical" evidence="16">
    <location>
        <begin position="249"/>
        <end position="270"/>
    </location>
</feature>
<dbReference type="GO" id="GO:0003954">
    <property type="term" value="F:NADH dehydrogenase activity"/>
    <property type="evidence" value="ECO:0007669"/>
    <property type="project" value="TreeGrafter"/>
</dbReference>
<keyword evidence="12 16" id="KW-0830">Ubiquinone</keyword>
<keyword evidence="11 16" id="KW-0520">NAD</keyword>
<dbReference type="Pfam" id="PF01059">
    <property type="entry name" value="Oxidored_q5_N"/>
    <property type="match status" value="1"/>
</dbReference>
<feature type="transmembrane region" description="Helical" evidence="16">
    <location>
        <begin position="335"/>
        <end position="354"/>
    </location>
</feature>
<dbReference type="InterPro" id="IPR003918">
    <property type="entry name" value="NADH_UbQ_OxRdtase"/>
</dbReference>
<evidence type="ECO:0000256" key="10">
    <source>
        <dbReference type="ARBA" id="ARBA00022989"/>
    </source>
</evidence>
<evidence type="ECO:0000256" key="12">
    <source>
        <dbReference type="ARBA" id="ARBA00023075"/>
    </source>
</evidence>
<feature type="transmembrane region" description="Helical" evidence="16">
    <location>
        <begin position="374"/>
        <end position="404"/>
    </location>
</feature>
<keyword evidence="7 16" id="KW-0812">Transmembrane</keyword>
<evidence type="ECO:0000256" key="4">
    <source>
        <dbReference type="ARBA" id="ARBA00021006"/>
    </source>
</evidence>
<dbReference type="EMBL" id="OQ078742">
    <property type="protein sequence ID" value="WEG23721.1"/>
    <property type="molecule type" value="Genomic_DNA"/>
</dbReference>
<evidence type="ECO:0000259" key="17">
    <source>
        <dbReference type="Pfam" id="PF00361"/>
    </source>
</evidence>
<comment type="catalytic activity">
    <reaction evidence="15 16">
        <text>a ubiquinone + NADH + 5 H(+)(in) = a ubiquinol + NAD(+) + 4 H(+)(out)</text>
        <dbReference type="Rhea" id="RHEA:29091"/>
        <dbReference type="Rhea" id="RHEA-COMP:9565"/>
        <dbReference type="Rhea" id="RHEA-COMP:9566"/>
        <dbReference type="ChEBI" id="CHEBI:15378"/>
        <dbReference type="ChEBI" id="CHEBI:16389"/>
        <dbReference type="ChEBI" id="CHEBI:17976"/>
        <dbReference type="ChEBI" id="CHEBI:57540"/>
        <dbReference type="ChEBI" id="CHEBI:57945"/>
        <dbReference type="EC" id="7.1.1.2"/>
    </reaction>
</comment>
<dbReference type="InterPro" id="IPR001750">
    <property type="entry name" value="ND/Mrp_TM"/>
</dbReference>
<reference evidence="19" key="1">
    <citation type="submission" date="2022-12" db="EMBL/GenBank/DDBJ databases">
        <title>ORFanes in mitochondrial genomes of marine polychaete Polydora.</title>
        <authorList>
            <person name="Selifanova M."/>
            <person name="Demianchenko O."/>
            <person name="Noskova E."/>
            <person name="Pitikov E."/>
            <person name="Skvortsov D."/>
            <person name="Apel P."/>
            <person name="Drozd J."/>
            <person name="Kolodyazhnaya E."/>
            <person name="Vatolkina N."/>
            <person name="Ezhova M."/>
            <person name="Tzetlin A."/>
            <person name="Neretina T."/>
            <person name="Knorre D."/>
        </authorList>
    </citation>
    <scope>NUCLEOTIDE SEQUENCE</scope>
</reference>
<gene>
    <name evidence="19" type="primary">nad4</name>
</gene>
<protein>
    <recommendedName>
        <fullName evidence="4 16">NADH-ubiquinone oxidoreductase chain 4</fullName>
        <ecNumber evidence="3 16">7.1.1.2</ecNumber>
    </recommendedName>
</protein>
<dbReference type="InterPro" id="IPR000260">
    <property type="entry name" value="NADH4_N"/>
</dbReference>
<keyword evidence="14 16" id="KW-0472">Membrane</keyword>
<feature type="domain" description="NADH:quinone oxidoreductase/Mrp antiporter transmembrane" evidence="17">
    <location>
        <begin position="109"/>
        <end position="392"/>
    </location>
</feature>
<keyword evidence="8" id="KW-1278">Translocase</keyword>